<organism evidence="2">
    <name type="scientific">Zea mays</name>
    <name type="common">Maize</name>
    <dbReference type="NCBI Taxonomy" id="4577"/>
    <lineage>
        <taxon>Eukaryota</taxon>
        <taxon>Viridiplantae</taxon>
        <taxon>Streptophyta</taxon>
        <taxon>Embryophyta</taxon>
        <taxon>Tracheophyta</taxon>
        <taxon>Spermatophyta</taxon>
        <taxon>Magnoliopsida</taxon>
        <taxon>Liliopsida</taxon>
        <taxon>Poales</taxon>
        <taxon>Poaceae</taxon>
        <taxon>PACMAD clade</taxon>
        <taxon>Panicoideae</taxon>
        <taxon>Andropogonodae</taxon>
        <taxon>Andropogoneae</taxon>
        <taxon>Tripsacinae</taxon>
        <taxon>Zea</taxon>
    </lineage>
</organism>
<sequence>MESSRLTYPDRFYTVATYAPHKDEAIVGSPSPSFLWDEPFLSSVTATAAAAGGMGQLRLMCSFGGRIIPCSTGKSLCYLCGEIQIMAVDQHASRADIHACLSRLLLGGRPVMLKYQLPTRNLTPLSQSLRTRTMTTSSTRSHYPMDDQEPDGRHPWVGSSLRRQSWGWNRLCKSLMLYLKNLLDIQRSIFGTVKVQSED</sequence>
<dbReference type="EMBL" id="CM000784">
    <property type="protein sequence ID" value="AQK92328.1"/>
    <property type="molecule type" value="Genomic_DNA"/>
</dbReference>
<name>A0A1D6FKV3_MAIZE</name>
<protein>
    <submittedName>
        <fullName evidence="2">Uncharacterized protein</fullName>
    </submittedName>
</protein>
<dbReference type="eggNOG" id="ENOG502QQG8">
    <property type="taxonomic scope" value="Eukaryota"/>
</dbReference>
<dbReference type="PANTHER" id="PTHR31066:SF27">
    <property type="entry name" value="EXPRESSED PROTEIN"/>
    <property type="match status" value="1"/>
</dbReference>
<gene>
    <name evidence="2" type="ORF">ZEAMMB73_Zm00001d009634</name>
</gene>
<dbReference type="PANTHER" id="PTHR31066">
    <property type="entry name" value="OS05G0427100 PROTEIN-RELATED"/>
    <property type="match status" value="1"/>
</dbReference>
<dbReference type="ExpressionAtlas" id="A0A1D6FKV3">
    <property type="expression patterns" value="baseline and differential"/>
</dbReference>
<feature type="compositionally biased region" description="Low complexity" evidence="1">
    <location>
        <begin position="130"/>
        <end position="141"/>
    </location>
</feature>
<accession>A0A1D6FKV3</accession>
<dbReference type="InterPro" id="IPR053198">
    <property type="entry name" value="Gynoecium_Dev_Regulator"/>
</dbReference>
<evidence type="ECO:0000256" key="1">
    <source>
        <dbReference type="SAM" id="MobiDB-lite"/>
    </source>
</evidence>
<proteinExistence type="predicted"/>
<feature type="region of interest" description="Disordered" evidence="1">
    <location>
        <begin position="130"/>
        <end position="156"/>
    </location>
</feature>
<dbReference type="InParanoid" id="A0A1D6FKV3"/>
<dbReference type="AlphaFoldDB" id="A0A1D6FKV3"/>
<evidence type="ECO:0000313" key="2">
    <source>
        <dbReference type="EMBL" id="AQK92328.1"/>
    </source>
</evidence>
<reference evidence="2" key="1">
    <citation type="submission" date="2015-12" db="EMBL/GenBank/DDBJ databases">
        <title>Update maize B73 reference genome by single molecule sequencing technologies.</title>
        <authorList>
            <consortium name="Maize Genome Sequencing Project"/>
            <person name="Ware D."/>
        </authorList>
    </citation>
    <scope>NUCLEOTIDE SEQUENCE</scope>
    <source>
        <tissue evidence="2">Seedling</tissue>
    </source>
</reference>